<organism evidence="2 3">
    <name type="scientific">Rugamonas aquatica</name>
    <dbReference type="NCBI Taxonomy" id="2743357"/>
    <lineage>
        <taxon>Bacteria</taxon>
        <taxon>Pseudomonadati</taxon>
        <taxon>Pseudomonadota</taxon>
        <taxon>Betaproteobacteria</taxon>
        <taxon>Burkholderiales</taxon>
        <taxon>Oxalobacteraceae</taxon>
        <taxon>Telluria group</taxon>
        <taxon>Rugamonas</taxon>
    </lineage>
</organism>
<feature type="transmembrane region" description="Helical" evidence="1">
    <location>
        <begin position="156"/>
        <end position="178"/>
    </location>
</feature>
<dbReference type="AlphaFoldDB" id="A0A6A7N4C9"/>
<sequence>MNTDTFQLSEDAPGRLHTQDLICQIQLECQAMASHILHQGLAIAPELVARLATLLAATTTSPDQDETTDLAAIFALAEIHGKLTTAVAPATPQGIMLLDPQRLAGQRFAWLGPVPLIRMLTVTAMVFLMAVMLTGLSSEVSSKNITLGLLESAGDILLLNLLFLLFCAGLGASFAALFQAHRYIANSSYDPKYDASYYARLILGVIAGLILSEMLPAQLFEGNSLGNFGKPALAILGGFSSTAVYHILHRLIETLDALVRGDPSAQYRSSLDTYKAQMLADRANAKNELAAQLLALQQTCHTESGPELLRQRLAELTLSMLPPIYTAAAQSSTPATSGSKSC</sequence>
<protein>
    <submittedName>
        <fullName evidence="2">Uncharacterized protein</fullName>
    </submittedName>
</protein>
<accession>A0A6A7N4C9</accession>
<keyword evidence="1" id="KW-0472">Membrane</keyword>
<name>A0A6A7N4C9_9BURK</name>
<proteinExistence type="predicted"/>
<keyword evidence="3" id="KW-1185">Reference proteome</keyword>
<keyword evidence="1" id="KW-0812">Transmembrane</keyword>
<evidence type="ECO:0000313" key="2">
    <source>
        <dbReference type="EMBL" id="MQA39964.1"/>
    </source>
</evidence>
<evidence type="ECO:0000256" key="1">
    <source>
        <dbReference type="SAM" id="Phobius"/>
    </source>
</evidence>
<gene>
    <name evidence="2" type="ORF">GEV02_17580</name>
</gene>
<comment type="caution">
    <text evidence="2">The sequence shown here is derived from an EMBL/GenBank/DDBJ whole genome shotgun (WGS) entry which is preliminary data.</text>
</comment>
<dbReference type="EMBL" id="WHUG01000006">
    <property type="protein sequence ID" value="MQA39964.1"/>
    <property type="molecule type" value="Genomic_DNA"/>
</dbReference>
<reference evidence="2 3" key="1">
    <citation type="submission" date="2019-10" db="EMBL/GenBank/DDBJ databases">
        <title>Two novel species isolated from a subtropical stream in China.</title>
        <authorList>
            <person name="Lu H."/>
        </authorList>
    </citation>
    <scope>NUCLEOTIDE SEQUENCE [LARGE SCALE GENOMIC DNA]</scope>
    <source>
        <strain evidence="2 3">FT29W</strain>
    </source>
</reference>
<keyword evidence="1" id="KW-1133">Transmembrane helix</keyword>
<dbReference type="Proteomes" id="UP000440498">
    <property type="component" value="Unassembled WGS sequence"/>
</dbReference>
<dbReference type="RefSeq" id="WP_152839198.1">
    <property type="nucleotide sequence ID" value="NZ_WHUG01000006.1"/>
</dbReference>
<feature type="transmembrane region" description="Helical" evidence="1">
    <location>
        <begin position="198"/>
        <end position="219"/>
    </location>
</feature>
<feature type="transmembrane region" description="Helical" evidence="1">
    <location>
        <begin position="116"/>
        <end position="136"/>
    </location>
</feature>
<evidence type="ECO:0000313" key="3">
    <source>
        <dbReference type="Proteomes" id="UP000440498"/>
    </source>
</evidence>